<sequence length="1008" mass="113055">MVHSNSQDRGSPCDLLSKDAILALTDMDLDPETGQLTTKASILRRLLSAVSRPQNRDSTKADQTTTSLRSTEQDPEKGNYSKTENEEACAKIWSIYVGEAERYDMALVESWKADMEGMLIFSGLFSASLTAFLIESYKNLQPDSGDLTVAAILQVSQQLAALANGGTFVAPTQASFTPSTESLLCNALWFISLSLSLTCALLATLVEQWAREFMHRTEMRPSPVRRARIFSYLYFGLKRFRMHTIVDAIPFLLHASLLLFFAGLVAFLLPVNRVMMSLMCIALGTFFLLYAILTVLPVIRLDCPYRTPLVAPLWSLVQNAFNFLEPQELLPQRTMTEAVVDSALRDTQDRDQHAIQWTLGSLTDDVDLLPFVEAIPDIIHGPKGFRRVNDDLFIPILGDTEVPSPLVTRICNLVAGTRGMSPDDPLAARRCIAGQKALWALCMMPCAWECRFDIDPRLVPKSWGGLPATASLAIQYHAQRWSHHLVERLRDLLVINRDRSSAHFQSEVLPTLLRLLRVAVEHENIFVFPIASNFRTGELNACASPFAELKGLCNEIGNTVPTPLHLDRAERIIAALHDSHDWATNSIGLIENFLKSGLFSFRHGFEPLFKPLITCGTILSNITANPPRQVTQEMLALRFPQDVHKIEFSWQAPSQLDILARIAFRLLPFRSSGDTLRQSQPYRSYLVGRRNTKAIWYALQDCNLAQLAVSLGDFLSFEISRDDGQNGGFVDEIIHATTVIANCIPRDSVAIEFMDTLLVGKSPDLISRHSTIWAVRHLRRLRQLDSEIVDVDSLPPESVDFARLQEICHNELLRPLCPLFLPKEVNINMVVNSLRNCLFNRYIEFLSDFLVKTTPTDAKVAVSAFNALSFYYSSPWLNMDPEIQSLLFKAILEATKNALHFGSGLAVLERLWCSDPFWDRSEASRWGPRIFGIEPACLRLLVESLELYHRAAESQPEDGTFLDTTVSNMILIEVRKELEGQKTPTDPPSVLGSETDAENGEDISNSQE</sequence>
<keyword evidence="5" id="KW-1185">Reference proteome</keyword>
<keyword evidence="2" id="KW-0472">Membrane</keyword>
<gene>
    <name evidence="4" type="ORF">MVEN_01605100</name>
</gene>
<proteinExistence type="predicted"/>
<feature type="compositionally biased region" description="Polar residues" evidence="1">
    <location>
        <begin position="61"/>
        <end position="70"/>
    </location>
</feature>
<dbReference type="EMBL" id="JACAZI010000013">
    <property type="protein sequence ID" value="KAF7345836.1"/>
    <property type="molecule type" value="Genomic_DNA"/>
</dbReference>
<feature type="transmembrane region" description="Helical" evidence="2">
    <location>
        <begin position="187"/>
        <end position="206"/>
    </location>
</feature>
<keyword evidence="2" id="KW-1133">Transmembrane helix</keyword>
<feature type="compositionally biased region" description="Basic and acidic residues" evidence="1">
    <location>
        <begin position="71"/>
        <end position="83"/>
    </location>
</feature>
<keyword evidence="2" id="KW-0812">Transmembrane</keyword>
<evidence type="ECO:0000256" key="2">
    <source>
        <dbReference type="SAM" id="Phobius"/>
    </source>
</evidence>
<accession>A0A8H7CRT9</accession>
<feature type="transmembrane region" description="Helical" evidence="2">
    <location>
        <begin position="275"/>
        <end position="299"/>
    </location>
</feature>
<feature type="region of interest" description="Disordered" evidence="1">
    <location>
        <begin position="977"/>
        <end position="1008"/>
    </location>
</feature>
<dbReference type="Proteomes" id="UP000620124">
    <property type="component" value="Unassembled WGS sequence"/>
</dbReference>
<evidence type="ECO:0000313" key="4">
    <source>
        <dbReference type="EMBL" id="KAF7345836.1"/>
    </source>
</evidence>
<dbReference type="Pfam" id="PF20153">
    <property type="entry name" value="DUF6535"/>
    <property type="match status" value="1"/>
</dbReference>
<evidence type="ECO:0000313" key="5">
    <source>
        <dbReference type="Proteomes" id="UP000620124"/>
    </source>
</evidence>
<protein>
    <recommendedName>
        <fullName evidence="3">DUF6535 domain-containing protein</fullName>
    </recommendedName>
</protein>
<feature type="transmembrane region" description="Helical" evidence="2">
    <location>
        <begin position="248"/>
        <end position="269"/>
    </location>
</feature>
<evidence type="ECO:0000256" key="1">
    <source>
        <dbReference type="SAM" id="MobiDB-lite"/>
    </source>
</evidence>
<dbReference type="OrthoDB" id="3013675at2759"/>
<feature type="region of interest" description="Disordered" evidence="1">
    <location>
        <begin position="51"/>
        <end position="83"/>
    </location>
</feature>
<feature type="domain" description="DUF6535" evidence="3">
    <location>
        <begin position="93"/>
        <end position="269"/>
    </location>
</feature>
<comment type="caution">
    <text evidence="4">The sequence shown here is derived from an EMBL/GenBank/DDBJ whole genome shotgun (WGS) entry which is preliminary data.</text>
</comment>
<dbReference type="AlphaFoldDB" id="A0A8H7CRT9"/>
<organism evidence="4 5">
    <name type="scientific">Mycena venus</name>
    <dbReference type="NCBI Taxonomy" id="2733690"/>
    <lineage>
        <taxon>Eukaryota</taxon>
        <taxon>Fungi</taxon>
        <taxon>Dikarya</taxon>
        <taxon>Basidiomycota</taxon>
        <taxon>Agaricomycotina</taxon>
        <taxon>Agaricomycetes</taxon>
        <taxon>Agaricomycetidae</taxon>
        <taxon>Agaricales</taxon>
        <taxon>Marasmiineae</taxon>
        <taxon>Mycenaceae</taxon>
        <taxon>Mycena</taxon>
    </lineage>
</organism>
<dbReference type="InterPro" id="IPR045338">
    <property type="entry name" value="DUF6535"/>
</dbReference>
<name>A0A8H7CRT9_9AGAR</name>
<evidence type="ECO:0000259" key="3">
    <source>
        <dbReference type="Pfam" id="PF20153"/>
    </source>
</evidence>
<reference evidence="4" key="1">
    <citation type="submission" date="2020-05" db="EMBL/GenBank/DDBJ databases">
        <title>Mycena genomes resolve the evolution of fungal bioluminescence.</title>
        <authorList>
            <person name="Tsai I.J."/>
        </authorList>
    </citation>
    <scope>NUCLEOTIDE SEQUENCE</scope>
    <source>
        <strain evidence="4">CCC161011</strain>
    </source>
</reference>